<feature type="signal peptide" evidence="4">
    <location>
        <begin position="1"/>
        <end position="21"/>
    </location>
</feature>
<dbReference type="PANTHER" id="PTHR33376">
    <property type="match status" value="1"/>
</dbReference>
<dbReference type="InterPro" id="IPR038404">
    <property type="entry name" value="TRAP_DctP_sf"/>
</dbReference>
<dbReference type="RefSeq" id="WP_416206249.1">
    <property type="nucleotide sequence ID" value="NZ_JBBKTX010000014.1"/>
</dbReference>
<dbReference type="EMBL" id="JBBKTX010000014">
    <property type="protein sequence ID" value="MFK4753172.1"/>
    <property type="molecule type" value="Genomic_DNA"/>
</dbReference>
<keyword evidence="3 4" id="KW-0732">Signal</keyword>
<organism evidence="5 6">
    <name type="scientific">Oceanobacter antarcticus</name>
    <dbReference type="NCBI Taxonomy" id="3133425"/>
    <lineage>
        <taxon>Bacteria</taxon>
        <taxon>Pseudomonadati</taxon>
        <taxon>Pseudomonadota</taxon>
        <taxon>Gammaproteobacteria</taxon>
        <taxon>Oceanospirillales</taxon>
        <taxon>Oceanospirillaceae</taxon>
        <taxon>Oceanobacter</taxon>
    </lineage>
</organism>
<feature type="chain" id="PRO_5047267779" evidence="4">
    <location>
        <begin position="22"/>
        <end position="331"/>
    </location>
</feature>
<gene>
    <name evidence="5" type="primary">dctP</name>
    <name evidence="5" type="ORF">WG929_12185</name>
</gene>
<dbReference type="CDD" id="cd13670">
    <property type="entry name" value="PBP2_TRAP_Tp0957_like"/>
    <property type="match status" value="1"/>
</dbReference>
<dbReference type="InterPro" id="IPR018389">
    <property type="entry name" value="DctP_fam"/>
</dbReference>
<protein>
    <submittedName>
        <fullName evidence="5">TRAP transporter substrate-binding protein DctP</fullName>
    </submittedName>
</protein>
<evidence type="ECO:0000313" key="5">
    <source>
        <dbReference type="EMBL" id="MFK4753172.1"/>
    </source>
</evidence>
<dbReference type="Proteomes" id="UP001620597">
    <property type="component" value="Unassembled WGS sequence"/>
</dbReference>
<keyword evidence="6" id="KW-1185">Reference proteome</keyword>
<dbReference type="PANTHER" id="PTHR33376:SF7">
    <property type="entry name" value="C4-DICARBOXYLATE-BINDING PROTEIN DCTB"/>
    <property type="match status" value="1"/>
</dbReference>
<dbReference type="Pfam" id="PF03480">
    <property type="entry name" value="DctP"/>
    <property type="match status" value="1"/>
</dbReference>
<name>A0ABW8NJW5_9GAMM</name>
<evidence type="ECO:0000256" key="4">
    <source>
        <dbReference type="SAM" id="SignalP"/>
    </source>
</evidence>
<accession>A0ABW8NJW5</accession>
<comment type="similarity">
    <text evidence="1">Belongs to the bacterial solute-binding protein 7 family.</text>
</comment>
<dbReference type="NCBIfam" id="NF037995">
    <property type="entry name" value="TRAP_S1"/>
    <property type="match status" value="1"/>
</dbReference>
<evidence type="ECO:0000256" key="3">
    <source>
        <dbReference type="ARBA" id="ARBA00022729"/>
    </source>
</evidence>
<proteinExistence type="inferred from homology"/>
<dbReference type="Gene3D" id="3.40.190.170">
    <property type="entry name" value="Bacterial extracellular solute-binding protein, family 7"/>
    <property type="match status" value="1"/>
</dbReference>
<evidence type="ECO:0000256" key="1">
    <source>
        <dbReference type="ARBA" id="ARBA00009023"/>
    </source>
</evidence>
<sequence>MTNKLIALGLMLLCLSPISQAATLKIATLAPDGTNWMKQMRAAADEIKQETAGRVKIKYFPGGVQGSDKSVLRKMQIGQLQGGAVSSGALTNIANEVQLYSLPFTFRDPAELSAVRAEFDHYIVDALEARGYVVLGLTEGGFAYIMGNKPLKTTDDFQGQKVWTPEGDIVSQTVFQKAGIEPISLPISDVYTSLQTGLIDTVGVNLTASIALQWHSKLSHVTDLPLLSLLGMMVVDQKAFDKLSAEDQTIVRRIMKTTYARMDKQNAEDEIGARKALEDSGMIFVQLTDAEKATWQKLADDSLTELASKGVYPVDLYKKLQARIAAIRTGQ</sequence>
<keyword evidence="2" id="KW-0813">Transport</keyword>
<comment type="caution">
    <text evidence="5">The sequence shown here is derived from an EMBL/GenBank/DDBJ whole genome shotgun (WGS) entry which is preliminary data.</text>
</comment>
<reference evidence="5 6" key="1">
    <citation type="submission" date="2024-03" db="EMBL/GenBank/DDBJ databases">
        <title>High-quality draft genome sequence of Oceanobacter sp. wDCs-4.</title>
        <authorList>
            <person name="Dong C."/>
        </authorList>
    </citation>
    <scope>NUCLEOTIDE SEQUENCE [LARGE SCALE GENOMIC DNA]</scope>
    <source>
        <strain evidence="6">wDCs-4</strain>
    </source>
</reference>
<evidence type="ECO:0000256" key="2">
    <source>
        <dbReference type="ARBA" id="ARBA00022448"/>
    </source>
</evidence>
<evidence type="ECO:0000313" key="6">
    <source>
        <dbReference type="Proteomes" id="UP001620597"/>
    </source>
</evidence>